<dbReference type="RefSeq" id="WP_093975321.1">
    <property type="nucleotide sequence ID" value="NZ_FXXQ01000012.1"/>
</dbReference>
<protein>
    <submittedName>
        <fullName evidence="1">Uncharacterized protein</fullName>
    </submittedName>
</protein>
<dbReference type="Proteomes" id="UP000201838">
    <property type="component" value="Unassembled WGS sequence"/>
</dbReference>
<organism evidence="1 2">
    <name type="scientific">Boseongicola aestuarii</name>
    <dbReference type="NCBI Taxonomy" id="1470561"/>
    <lineage>
        <taxon>Bacteria</taxon>
        <taxon>Pseudomonadati</taxon>
        <taxon>Pseudomonadota</taxon>
        <taxon>Alphaproteobacteria</taxon>
        <taxon>Rhodobacterales</taxon>
        <taxon>Paracoccaceae</taxon>
        <taxon>Boseongicola</taxon>
    </lineage>
</organism>
<dbReference type="AlphaFoldDB" id="A0A238J318"/>
<keyword evidence="2" id="KW-1185">Reference proteome</keyword>
<proteinExistence type="predicted"/>
<evidence type="ECO:0000313" key="2">
    <source>
        <dbReference type="Proteomes" id="UP000201838"/>
    </source>
</evidence>
<reference evidence="1 2" key="1">
    <citation type="submission" date="2017-05" db="EMBL/GenBank/DDBJ databases">
        <authorList>
            <person name="Song R."/>
            <person name="Chenine A.L."/>
            <person name="Ruprecht R.M."/>
        </authorList>
    </citation>
    <scope>NUCLEOTIDE SEQUENCE [LARGE SCALE GENOMIC DNA]</scope>
    <source>
        <strain evidence="1 2">CECT 8489</strain>
    </source>
</reference>
<name>A0A238J318_9RHOB</name>
<sequence>MGYDVHITRKDDWSETEGPAISRDEWLEYVSGDKSMQLEREAIVSNENGQSFSVQDETLSVWKHWSARVEGKNEAWMWHSAGNVMAKNPDSEMLRKMFLIADALGAKLQGDDGEIYNSIGLVDRQDRAKKKWWKFW</sequence>
<evidence type="ECO:0000313" key="1">
    <source>
        <dbReference type="EMBL" id="SMX25119.1"/>
    </source>
</evidence>
<dbReference type="EMBL" id="FXXQ01000012">
    <property type="protein sequence ID" value="SMX25119.1"/>
    <property type="molecule type" value="Genomic_DNA"/>
</dbReference>
<gene>
    <name evidence="1" type="ORF">BOA8489_03253</name>
</gene>
<dbReference type="OrthoDB" id="981250at2"/>
<accession>A0A238J318</accession>